<gene>
    <name evidence="3" type="ORF">AOA14_16395</name>
</gene>
<dbReference type="EMBL" id="CP013342">
    <property type="protein sequence ID" value="AMU96185.1"/>
    <property type="molecule type" value="Genomic_DNA"/>
</dbReference>
<dbReference type="GO" id="GO:0016020">
    <property type="term" value="C:membrane"/>
    <property type="evidence" value="ECO:0007669"/>
    <property type="project" value="TreeGrafter"/>
</dbReference>
<evidence type="ECO:0000313" key="3">
    <source>
        <dbReference type="EMBL" id="AMU96185.1"/>
    </source>
</evidence>
<dbReference type="InterPro" id="IPR002656">
    <property type="entry name" value="Acyl_transf_3_dom"/>
</dbReference>
<feature type="transmembrane region" description="Helical" evidence="1">
    <location>
        <begin position="39"/>
        <end position="56"/>
    </location>
</feature>
<dbReference type="RefSeq" id="WP_062902562.1">
    <property type="nucleotide sequence ID" value="NZ_CP013342.1"/>
</dbReference>
<dbReference type="Proteomes" id="UP000076234">
    <property type="component" value="Chromosome"/>
</dbReference>
<evidence type="ECO:0000313" key="4">
    <source>
        <dbReference type="Proteomes" id="UP000076234"/>
    </source>
</evidence>
<proteinExistence type="predicted"/>
<evidence type="ECO:0000256" key="1">
    <source>
        <dbReference type="SAM" id="Phobius"/>
    </source>
</evidence>
<dbReference type="GO" id="GO:0009103">
    <property type="term" value="P:lipopolysaccharide biosynthetic process"/>
    <property type="evidence" value="ECO:0007669"/>
    <property type="project" value="TreeGrafter"/>
</dbReference>
<feature type="transmembrane region" description="Helical" evidence="1">
    <location>
        <begin position="12"/>
        <end position="33"/>
    </location>
</feature>
<reference evidence="4" key="1">
    <citation type="submission" date="2015-11" db="EMBL/GenBank/DDBJ databases">
        <title>Complete genome sequence of a polyethylene glycol-degrading strain Sphingopyxis terrae strain 203-1 (NBRC 15098).</title>
        <authorList>
            <person name="Yoshiyuki O."/>
            <person name="Shouta N."/>
            <person name="Nagata Y."/>
            <person name="Numata M."/>
            <person name="Tsuchikane K."/>
            <person name="Hosoyama A."/>
            <person name="Yamazoe A."/>
            <person name="Tsuda M."/>
            <person name="Fujita N."/>
            <person name="Kawai F."/>
        </authorList>
    </citation>
    <scope>NUCLEOTIDE SEQUENCE [LARGE SCALE GENOMIC DNA]</scope>
    <source>
        <strain evidence="4">203-1</strain>
    </source>
</reference>
<accession>A0A142W3T7</accession>
<feature type="transmembrane region" description="Helical" evidence="1">
    <location>
        <begin position="247"/>
        <end position="265"/>
    </location>
</feature>
<protein>
    <recommendedName>
        <fullName evidence="2">Acyltransferase 3 domain-containing protein</fullName>
    </recommendedName>
</protein>
<reference evidence="3 4" key="2">
    <citation type="journal article" date="2016" name="Genome Announc.">
        <title>Complete Genome Sequence of Sphingopyxis terrae Strain 203-1 (NBRC 111660), a Polyethylene Glycol Degrader.</title>
        <authorList>
            <person name="Ohtsubo Y."/>
            <person name="Nonoyama S."/>
            <person name="Nagata Y."/>
            <person name="Numata M."/>
            <person name="Tsuchikane K."/>
            <person name="Hosoyama A."/>
            <person name="Yamazoe A."/>
            <person name="Tsuda M."/>
            <person name="Fujita N."/>
            <person name="Kawai F."/>
        </authorList>
    </citation>
    <scope>NUCLEOTIDE SEQUENCE [LARGE SCALE GENOMIC DNA]</scope>
    <source>
        <strain evidence="3 4">203-1</strain>
    </source>
</reference>
<sequence length="352" mass="38866">MNGAQHKRIGYLDGWRGLAILFVLLGHFGSAVAPALEKMGGFGVEFFFVLSGRLMAEILFVQRMPLPTFFFRRFSRIFPALLVFVATMCAIGVLLWMARGRTTVEPWMAASALTFTINYAQALGQTDASVLTHVWSLSVEEHCYILLALIGVALARKPASARVVIAAIGFLALANGLRLVVQGGGVHEVYWRTDVRLAPVFLSAALYLTIGVSADVPARVASILGWLPLPCVGLTIVLFYLTPIEAHYTASAILLAVAVVTLDYAPMSLRKFLSMRAFTTFGMLSYSIYLWQQPFYLVQAGSSFWFAMLPAAMVAGAFSYLFVERPSRRWLNSWFAQRLATIKTESRMPSPL</sequence>
<keyword evidence="1" id="KW-0472">Membrane</keyword>
<dbReference type="AlphaFoldDB" id="A0A142W3T7"/>
<evidence type="ECO:0000259" key="2">
    <source>
        <dbReference type="Pfam" id="PF01757"/>
    </source>
</evidence>
<feature type="transmembrane region" description="Helical" evidence="1">
    <location>
        <begin position="77"/>
        <end position="98"/>
    </location>
</feature>
<keyword evidence="1" id="KW-0812">Transmembrane</keyword>
<dbReference type="PANTHER" id="PTHR23028:SF53">
    <property type="entry name" value="ACYL_TRANSF_3 DOMAIN-CONTAINING PROTEIN"/>
    <property type="match status" value="1"/>
</dbReference>
<feature type="transmembrane region" description="Helical" evidence="1">
    <location>
        <begin position="272"/>
        <end position="291"/>
    </location>
</feature>
<keyword evidence="1" id="KW-1133">Transmembrane helix</keyword>
<feature type="domain" description="Acyltransferase 3" evidence="2">
    <location>
        <begin position="10"/>
        <end position="298"/>
    </location>
</feature>
<dbReference type="Pfam" id="PF01757">
    <property type="entry name" value="Acyl_transf_3"/>
    <property type="match status" value="1"/>
</dbReference>
<dbReference type="GO" id="GO:0016747">
    <property type="term" value="F:acyltransferase activity, transferring groups other than amino-acyl groups"/>
    <property type="evidence" value="ECO:0007669"/>
    <property type="project" value="InterPro"/>
</dbReference>
<dbReference type="InterPro" id="IPR050879">
    <property type="entry name" value="Acyltransferase_3"/>
</dbReference>
<feature type="transmembrane region" description="Helical" evidence="1">
    <location>
        <begin position="223"/>
        <end position="241"/>
    </location>
</feature>
<dbReference type="STRING" id="1219058.AOA14_16395"/>
<organism evidence="3 4">
    <name type="scientific">Sphingopyxis terrae subsp. terrae NBRC 15098</name>
    <dbReference type="NCBI Taxonomy" id="1219058"/>
    <lineage>
        <taxon>Bacteria</taxon>
        <taxon>Pseudomonadati</taxon>
        <taxon>Pseudomonadota</taxon>
        <taxon>Alphaproteobacteria</taxon>
        <taxon>Sphingomonadales</taxon>
        <taxon>Sphingomonadaceae</taxon>
        <taxon>Sphingopyxis</taxon>
    </lineage>
</organism>
<feature type="transmembrane region" description="Helical" evidence="1">
    <location>
        <begin position="197"/>
        <end position="216"/>
    </location>
</feature>
<dbReference type="KEGG" id="ster:AOA14_16395"/>
<feature type="transmembrane region" description="Helical" evidence="1">
    <location>
        <begin position="161"/>
        <end position="177"/>
    </location>
</feature>
<name>A0A142W3T7_9SPHN</name>
<dbReference type="PANTHER" id="PTHR23028">
    <property type="entry name" value="ACETYLTRANSFERASE"/>
    <property type="match status" value="1"/>
</dbReference>
<feature type="transmembrane region" description="Helical" evidence="1">
    <location>
        <begin position="303"/>
        <end position="323"/>
    </location>
</feature>